<reference evidence="2 3" key="1">
    <citation type="submission" date="2020-10" db="EMBL/GenBank/DDBJ databases">
        <title>Blautia liquoris sp.nov., isolated from the mud in a fermentation cellar used for the production of Chinese strong-flavoured liquor.</title>
        <authorList>
            <person name="Lu L."/>
        </authorList>
    </citation>
    <scope>NUCLEOTIDE SEQUENCE [LARGE SCALE GENOMIC DNA]</scope>
    <source>
        <strain evidence="2 3">LZLJ-3</strain>
    </source>
</reference>
<gene>
    <name evidence="2" type="ORF">INP51_09130</name>
</gene>
<evidence type="ECO:0000313" key="3">
    <source>
        <dbReference type="Proteomes" id="UP000593601"/>
    </source>
</evidence>
<evidence type="ECO:0000259" key="1">
    <source>
        <dbReference type="PROSITE" id="PS51737"/>
    </source>
</evidence>
<dbReference type="AlphaFoldDB" id="A0A7M2RFQ8"/>
<sequence>MGHTPYGYSIENGTAIIDEEKAGKIRKLYEYYLSGMALAKAAAEAGIEAYHGEAKRLMENRHYLGDTFYPAIIEQEAFDSASEERIRRADKLGRLKHKKAMKQAAVPTHFHLAEAVQHYEDPKLQAEYLYSLIESEVS</sequence>
<dbReference type="GO" id="GO:0003677">
    <property type="term" value="F:DNA binding"/>
    <property type="evidence" value="ECO:0007669"/>
    <property type="project" value="InterPro"/>
</dbReference>
<organism evidence="2 3">
    <name type="scientific">Blautia liquoris</name>
    <dbReference type="NCBI Taxonomy" id="2779518"/>
    <lineage>
        <taxon>Bacteria</taxon>
        <taxon>Bacillati</taxon>
        <taxon>Bacillota</taxon>
        <taxon>Clostridia</taxon>
        <taxon>Lachnospirales</taxon>
        <taxon>Lachnospiraceae</taxon>
        <taxon>Blautia</taxon>
    </lineage>
</organism>
<name>A0A7M2RFQ8_9FIRM</name>
<dbReference type="EMBL" id="CP063304">
    <property type="protein sequence ID" value="QOV18202.1"/>
    <property type="molecule type" value="Genomic_DNA"/>
</dbReference>
<dbReference type="GO" id="GO:0000150">
    <property type="term" value="F:DNA strand exchange activity"/>
    <property type="evidence" value="ECO:0007669"/>
    <property type="project" value="InterPro"/>
</dbReference>
<evidence type="ECO:0000313" key="2">
    <source>
        <dbReference type="EMBL" id="QOV18202.1"/>
    </source>
</evidence>
<dbReference type="PROSITE" id="PS51737">
    <property type="entry name" value="RECOMBINASE_DNA_BIND"/>
    <property type="match status" value="1"/>
</dbReference>
<accession>A0A7M2RFQ8</accession>
<protein>
    <submittedName>
        <fullName evidence="2">Integrase</fullName>
    </submittedName>
</protein>
<proteinExistence type="predicted"/>
<dbReference type="Proteomes" id="UP000593601">
    <property type="component" value="Chromosome"/>
</dbReference>
<dbReference type="RefSeq" id="WP_193734564.1">
    <property type="nucleotide sequence ID" value="NZ_CP063304.1"/>
</dbReference>
<keyword evidence="3" id="KW-1185">Reference proteome</keyword>
<dbReference type="Gene3D" id="3.90.1750.20">
    <property type="entry name" value="Putative Large Serine Recombinase, Chain B, Domain 2"/>
    <property type="match status" value="1"/>
</dbReference>
<dbReference type="InterPro" id="IPR011109">
    <property type="entry name" value="DNA_bind_recombinase_dom"/>
</dbReference>
<dbReference type="KEGG" id="bliq:INP51_09130"/>
<feature type="domain" description="Recombinase" evidence="1">
    <location>
        <begin position="5"/>
        <end position="91"/>
    </location>
</feature>
<dbReference type="InterPro" id="IPR038109">
    <property type="entry name" value="DNA_bind_recomb_sf"/>
</dbReference>